<organism evidence="1 2">
    <name type="scientific">Brucella abortus</name>
    <dbReference type="NCBI Taxonomy" id="235"/>
    <lineage>
        <taxon>Bacteria</taxon>
        <taxon>Pseudomonadati</taxon>
        <taxon>Pseudomonadota</taxon>
        <taxon>Alphaproteobacteria</taxon>
        <taxon>Hyphomicrobiales</taxon>
        <taxon>Brucellaceae</taxon>
        <taxon>Brucella/Ochrobactrum group</taxon>
        <taxon>Brucella</taxon>
    </lineage>
</organism>
<evidence type="ECO:0000313" key="1">
    <source>
        <dbReference type="EMBL" id="URS50930.1"/>
    </source>
</evidence>
<reference evidence="1" key="1">
    <citation type="submission" date="2022-05" db="EMBL/GenBank/DDBJ databases">
        <title>Brucella abortus biovar 1 isolated from water buffalo in Campania region.</title>
        <authorList>
            <person name="Riccardi M.G."/>
            <person name="Paradiso R."/>
            <person name="Borriello G."/>
        </authorList>
    </citation>
    <scope>NUCLEOTIDE SEQUENCE</scope>
    <source>
        <strain evidence="1">69841</strain>
    </source>
</reference>
<proteinExistence type="predicted"/>
<dbReference type="RefSeq" id="WP_002975449.1">
    <property type="nucleotide sequence ID" value="NZ_CP098118.1"/>
</dbReference>
<evidence type="ECO:0000313" key="2">
    <source>
        <dbReference type="Proteomes" id="UP001056690"/>
    </source>
</evidence>
<dbReference type="AlphaFoldDB" id="A0AAE9RTX2"/>
<protein>
    <submittedName>
        <fullName evidence="1">Uncharacterized protein</fullName>
    </submittedName>
</protein>
<gene>
    <name evidence="1" type="ORF">NBW10_17285</name>
</gene>
<name>A0AAE9RTX2_BRUAO</name>
<accession>A0AAE9RTX2</accession>
<sequence>MALGVAPTLDVRLFLLKLPVAGNSVLAKASEQQFHAGLAAFSERKITSSAGISIACSRNFIFAFYFCPCGQPLGIASGIGPAQASISSRGCGTLTSGALASSCTGAGGTGRTIELVVSADGCGWSMMLSMPELDVQPVKAAARAMAVTSEKRMGTVTQNKGLQCSA</sequence>
<dbReference type="Proteomes" id="UP001056690">
    <property type="component" value="Chromosome 2"/>
</dbReference>
<dbReference type="EMBL" id="CP098118">
    <property type="protein sequence ID" value="URS50930.1"/>
    <property type="molecule type" value="Genomic_DNA"/>
</dbReference>